<organism evidence="4">
    <name type="scientific">Sesamum latifolium</name>
    <dbReference type="NCBI Taxonomy" id="2727402"/>
    <lineage>
        <taxon>Eukaryota</taxon>
        <taxon>Viridiplantae</taxon>
        <taxon>Streptophyta</taxon>
        <taxon>Embryophyta</taxon>
        <taxon>Tracheophyta</taxon>
        <taxon>Spermatophyta</taxon>
        <taxon>Magnoliopsida</taxon>
        <taxon>eudicotyledons</taxon>
        <taxon>Gunneridae</taxon>
        <taxon>Pentapetalae</taxon>
        <taxon>asterids</taxon>
        <taxon>lamiids</taxon>
        <taxon>Lamiales</taxon>
        <taxon>Pedaliaceae</taxon>
        <taxon>Sesamum</taxon>
    </lineage>
</organism>
<feature type="domain" description="DUF4283" evidence="2">
    <location>
        <begin position="34"/>
        <end position="118"/>
    </location>
</feature>
<reference evidence="4" key="2">
    <citation type="journal article" date="2024" name="Plant">
        <title>Genomic evolution and insights into agronomic trait innovations of Sesamum species.</title>
        <authorList>
            <person name="Miao H."/>
            <person name="Wang L."/>
            <person name="Qu L."/>
            <person name="Liu H."/>
            <person name="Sun Y."/>
            <person name="Le M."/>
            <person name="Wang Q."/>
            <person name="Wei S."/>
            <person name="Zheng Y."/>
            <person name="Lin W."/>
            <person name="Duan Y."/>
            <person name="Cao H."/>
            <person name="Xiong S."/>
            <person name="Wang X."/>
            <person name="Wei L."/>
            <person name="Li C."/>
            <person name="Ma Q."/>
            <person name="Ju M."/>
            <person name="Zhao R."/>
            <person name="Li G."/>
            <person name="Mu C."/>
            <person name="Tian Q."/>
            <person name="Mei H."/>
            <person name="Zhang T."/>
            <person name="Gao T."/>
            <person name="Zhang H."/>
        </authorList>
    </citation>
    <scope>NUCLEOTIDE SEQUENCE</scope>
    <source>
        <strain evidence="4">KEN1</strain>
    </source>
</reference>
<evidence type="ECO:0000259" key="3">
    <source>
        <dbReference type="Pfam" id="PF14392"/>
    </source>
</evidence>
<feature type="region of interest" description="Disordered" evidence="1">
    <location>
        <begin position="259"/>
        <end position="298"/>
    </location>
</feature>
<feature type="region of interest" description="Disordered" evidence="1">
    <location>
        <begin position="376"/>
        <end position="397"/>
    </location>
</feature>
<reference evidence="4" key="1">
    <citation type="submission" date="2020-06" db="EMBL/GenBank/DDBJ databases">
        <authorList>
            <person name="Li T."/>
            <person name="Hu X."/>
            <person name="Zhang T."/>
            <person name="Song X."/>
            <person name="Zhang H."/>
            <person name="Dai N."/>
            <person name="Sheng W."/>
            <person name="Hou X."/>
            <person name="Wei L."/>
        </authorList>
    </citation>
    <scope>NUCLEOTIDE SEQUENCE</scope>
    <source>
        <strain evidence="4">KEN1</strain>
        <tissue evidence="4">Leaf</tissue>
    </source>
</reference>
<dbReference type="PANTHER" id="PTHR31286">
    <property type="entry name" value="GLYCINE-RICH CELL WALL STRUCTURAL PROTEIN 1.8-LIKE"/>
    <property type="match status" value="1"/>
</dbReference>
<feature type="domain" description="Zinc knuckle CX2CX4HX4C" evidence="3">
    <location>
        <begin position="175"/>
        <end position="222"/>
    </location>
</feature>
<evidence type="ECO:0000256" key="1">
    <source>
        <dbReference type="SAM" id="MobiDB-lite"/>
    </source>
</evidence>
<evidence type="ECO:0000259" key="2">
    <source>
        <dbReference type="Pfam" id="PF14111"/>
    </source>
</evidence>
<dbReference type="InterPro" id="IPR025836">
    <property type="entry name" value="Zn_knuckle_CX2CX4HX4C"/>
</dbReference>
<dbReference type="AlphaFoldDB" id="A0AAW2WAB4"/>
<dbReference type="InterPro" id="IPR025558">
    <property type="entry name" value="DUF4283"/>
</dbReference>
<dbReference type="InterPro" id="IPR040256">
    <property type="entry name" value="At4g02000-like"/>
</dbReference>
<dbReference type="Pfam" id="PF14392">
    <property type="entry name" value="zf-CCHC_4"/>
    <property type="match status" value="1"/>
</dbReference>
<dbReference type="Pfam" id="PF14111">
    <property type="entry name" value="DUF4283"/>
    <property type="match status" value="1"/>
</dbReference>
<accession>A0AAW2WAB4</accession>
<sequence length="397" mass="44460">MDFGFNHLKAALPLTESEDAGVAIASNLWYSDSDSHELYLVGRLLSHKPFHADALKSTLPLAFNPVRGMNFKLLEDHRFLLKFNHIVDRNRVLNGCPWSFERNLLILSAITMNENPQEVNLDWAAFHIHVHGLPLSKMSKEMSHFIGDHLGRFIDVDADSTGQVWGSSMRLRISLDVTKPLRRVLKIRTSLGDEQLLSFTYEKLPNFCYLCGCLGYLSKFCELRFAEKFTDPGDATPFDPWMRATNLPTGRNRYLAGATHQSTPHFSSPAHKFSSRSSSQTPPHNPPRGASIFGSFSPIASPTTPTNTHLIPLSPTSAAMHASHSDTLTHKMDLLHIQTFFPHSPSTPYCRHTPTSLPNLCPSHSPIPRASIVPPIPLHSHNHSDHNPHLLWPDSQT</sequence>
<dbReference type="EMBL" id="JACGWN010000008">
    <property type="protein sequence ID" value="KAL0438583.1"/>
    <property type="molecule type" value="Genomic_DNA"/>
</dbReference>
<protein>
    <recommendedName>
        <fullName evidence="5">DUF4283 domain-containing protein</fullName>
    </recommendedName>
</protein>
<dbReference type="PANTHER" id="PTHR31286:SF153">
    <property type="entry name" value="DUF4283 DOMAIN PROTEIN"/>
    <property type="match status" value="1"/>
</dbReference>
<comment type="caution">
    <text evidence="4">The sequence shown here is derived from an EMBL/GenBank/DDBJ whole genome shotgun (WGS) entry which is preliminary data.</text>
</comment>
<evidence type="ECO:0000313" key="4">
    <source>
        <dbReference type="EMBL" id="KAL0438583.1"/>
    </source>
</evidence>
<proteinExistence type="predicted"/>
<evidence type="ECO:0008006" key="5">
    <source>
        <dbReference type="Google" id="ProtNLM"/>
    </source>
</evidence>
<gene>
    <name evidence="4" type="ORF">Slati_2341300</name>
</gene>
<name>A0AAW2WAB4_9LAMI</name>